<keyword evidence="2" id="KW-1185">Reference proteome</keyword>
<evidence type="ECO:0000313" key="2">
    <source>
        <dbReference type="Proteomes" id="UP001239462"/>
    </source>
</evidence>
<reference evidence="1 2" key="1">
    <citation type="submission" date="2023-06" db="EMBL/GenBank/DDBJ databases">
        <title>Roseiconus lacunae JC819 isolated from Gulf of Mannar region, Tamil Nadu.</title>
        <authorList>
            <person name="Pk S."/>
            <person name="Ch S."/>
            <person name="Ch V.R."/>
        </authorList>
    </citation>
    <scope>NUCLEOTIDE SEQUENCE [LARGE SCALE GENOMIC DNA]</scope>
    <source>
        <strain evidence="1 2">JC819</strain>
    </source>
</reference>
<dbReference type="RefSeq" id="WP_289163588.1">
    <property type="nucleotide sequence ID" value="NZ_JASZZN010000007.1"/>
</dbReference>
<dbReference type="Proteomes" id="UP001239462">
    <property type="component" value="Unassembled WGS sequence"/>
</dbReference>
<comment type="caution">
    <text evidence="1">The sequence shown here is derived from an EMBL/GenBank/DDBJ whole genome shotgun (WGS) entry which is preliminary data.</text>
</comment>
<protein>
    <recommendedName>
        <fullName evidence="3">Zinc-ribbon domain-containing protein</fullName>
    </recommendedName>
</protein>
<evidence type="ECO:0008006" key="3">
    <source>
        <dbReference type="Google" id="ProtNLM"/>
    </source>
</evidence>
<proteinExistence type="predicted"/>
<dbReference type="EMBL" id="JASZZN010000007">
    <property type="protein sequence ID" value="MDM4015985.1"/>
    <property type="molecule type" value="Genomic_DNA"/>
</dbReference>
<sequence length="152" mass="17496">MHVIDAGDPQSYDVAYPDRCLARFQCRRCDWQTNWIAIDTITEARRGVPCPACSEAAPLFIPLRGEYFDAFVAGTESTEFRPYGPRWNERTCPRFRPVLLSRGYSAAHRRLGLVVDFEISREPCTRDDWRACYGAQIVDVACIWIQTNEAER</sequence>
<name>A0ABT7PHL8_9BACT</name>
<evidence type="ECO:0000313" key="1">
    <source>
        <dbReference type="EMBL" id="MDM4015985.1"/>
    </source>
</evidence>
<organism evidence="1 2">
    <name type="scientific">Roseiconus lacunae</name>
    <dbReference type="NCBI Taxonomy" id="2605694"/>
    <lineage>
        <taxon>Bacteria</taxon>
        <taxon>Pseudomonadati</taxon>
        <taxon>Planctomycetota</taxon>
        <taxon>Planctomycetia</taxon>
        <taxon>Pirellulales</taxon>
        <taxon>Pirellulaceae</taxon>
        <taxon>Roseiconus</taxon>
    </lineage>
</organism>
<gene>
    <name evidence="1" type="ORF">QTN89_11120</name>
</gene>
<accession>A0ABT7PHL8</accession>